<evidence type="ECO:0000256" key="10">
    <source>
        <dbReference type="HAMAP-Rule" id="MF_00033"/>
    </source>
</evidence>
<keyword evidence="9 10" id="KW-0961">Cell wall biogenesis/degradation</keyword>
<evidence type="ECO:0000256" key="2">
    <source>
        <dbReference type="ARBA" id="ARBA00022618"/>
    </source>
</evidence>
<dbReference type="InterPro" id="IPR007235">
    <property type="entry name" value="Glyco_trans_28_C"/>
</dbReference>
<evidence type="ECO:0000256" key="4">
    <source>
        <dbReference type="ARBA" id="ARBA00022679"/>
    </source>
</evidence>
<comment type="function">
    <text evidence="10">Cell wall formation. Catalyzes the transfer of a GlcNAc subunit on undecaprenyl-pyrophosphoryl-MurNAc-pentapeptide (lipid intermediate I) to form undecaprenyl-pyrophosphoryl-MurNAc-(pentapeptide)GlcNAc (lipid intermediate II).</text>
</comment>
<keyword evidence="4 10" id="KW-0808">Transferase</keyword>
<evidence type="ECO:0000256" key="5">
    <source>
        <dbReference type="ARBA" id="ARBA00022960"/>
    </source>
</evidence>
<dbReference type="UniPathway" id="UPA00219"/>
<feature type="binding site" evidence="10">
    <location>
        <begin position="17"/>
        <end position="19"/>
    </location>
    <ligand>
        <name>UDP-N-acetyl-alpha-D-glucosamine</name>
        <dbReference type="ChEBI" id="CHEBI:57705"/>
    </ligand>
</feature>
<accession>A0A2M8AH13</accession>
<feature type="domain" description="Glycosyl transferase family 28 C-terminal" evidence="12">
    <location>
        <begin position="193"/>
        <end position="346"/>
    </location>
</feature>
<dbReference type="Pfam" id="PF03033">
    <property type="entry name" value="Glyco_transf_28"/>
    <property type="match status" value="1"/>
</dbReference>
<protein>
    <recommendedName>
        <fullName evidence="10">UDP-N-acetylglucosamine--N-acetylmuramyl-(pentapeptide) pyrophosphoryl-undecaprenol N-acetylglucosamine transferase</fullName>
        <ecNumber evidence="10">2.4.1.227</ecNumber>
    </recommendedName>
    <alternativeName>
        <fullName evidence="10">Undecaprenyl-PP-MurNAc-pentapeptide-UDPGlcNAc GlcNAc transferase</fullName>
    </alternativeName>
</protein>
<reference evidence="14" key="1">
    <citation type="submission" date="2017-09" db="EMBL/GenBank/DDBJ databases">
        <title>Depth-based differentiation of microbial function through sediment-hosted aquifers and enrichment of novel symbionts in the deep terrestrial subsurface.</title>
        <authorList>
            <person name="Probst A.J."/>
            <person name="Ladd B."/>
            <person name="Jarett J.K."/>
            <person name="Geller-Mcgrath D.E."/>
            <person name="Sieber C.M.K."/>
            <person name="Emerson J.B."/>
            <person name="Anantharaman K."/>
            <person name="Thomas B.C."/>
            <person name="Malmstrom R."/>
            <person name="Stieglmeier M."/>
            <person name="Klingl A."/>
            <person name="Woyke T."/>
            <person name="Ryan C.M."/>
            <person name="Banfield J.F."/>
        </authorList>
    </citation>
    <scope>NUCLEOTIDE SEQUENCE [LARGE SCALE GENOMIC DNA]</scope>
</reference>
<dbReference type="GO" id="GO:0071555">
    <property type="term" value="P:cell wall organization"/>
    <property type="evidence" value="ECO:0007669"/>
    <property type="project" value="UniProtKB-KW"/>
</dbReference>
<organism evidence="13 14">
    <name type="scientific">Candidatus Falkowbacteria bacterium CG_4_9_14_3_um_filter_38_19</name>
    <dbReference type="NCBI Taxonomy" id="1974559"/>
    <lineage>
        <taxon>Bacteria</taxon>
        <taxon>Candidatus Falkowiibacteriota</taxon>
    </lineage>
</organism>
<comment type="pathway">
    <text evidence="10">Cell wall biogenesis; peptidoglycan biosynthesis.</text>
</comment>
<dbReference type="GO" id="GO:0051301">
    <property type="term" value="P:cell division"/>
    <property type="evidence" value="ECO:0007669"/>
    <property type="project" value="UniProtKB-KW"/>
</dbReference>
<dbReference type="InterPro" id="IPR006009">
    <property type="entry name" value="GlcNAc_MurG"/>
</dbReference>
<evidence type="ECO:0000256" key="9">
    <source>
        <dbReference type="ARBA" id="ARBA00023316"/>
    </source>
</evidence>
<comment type="similarity">
    <text evidence="10">Belongs to the glycosyltransferase 28 family. MurG subfamily.</text>
</comment>
<name>A0A2M8AH13_9BACT</name>
<dbReference type="EMBL" id="PFUO01000082">
    <property type="protein sequence ID" value="PJB16900.1"/>
    <property type="molecule type" value="Genomic_DNA"/>
</dbReference>
<keyword evidence="8 10" id="KW-0131">Cell cycle</keyword>
<evidence type="ECO:0000259" key="12">
    <source>
        <dbReference type="Pfam" id="PF04101"/>
    </source>
</evidence>
<keyword evidence="7 10" id="KW-0472">Membrane</keyword>
<dbReference type="GO" id="GO:0005886">
    <property type="term" value="C:plasma membrane"/>
    <property type="evidence" value="ECO:0007669"/>
    <property type="project" value="UniProtKB-SubCell"/>
</dbReference>
<dbReference type="HAMAP" id="MF_00033">
    <property type="entry name" value="MurG"/>
    <property type="match status" value="1"/>
</dbReference>
<feature type="domain" description="Glycosyltransferase family 28 N-terminal" evidence="11">
    <location>
        <begin position="10"/>
        <end position="146"/>
    </location>
</feature>
<keyword evidence="6 10" id="KW-0573">Peptidoglycan synthesis</keyword>
<feature type="binding site" evidence="10">
    <location>
        <position position="293"/>
    </location>
    <ligand>
        <name>UDP-N-acetyl-alpha-D-glucosamine</name>
        <dbReference type="ChEBI" id="CHEBI:57705"/>
    </ligand>
</feature>
<evidence type="ECO:0000313" key="14">
    <source>
        <dbReference type="Proteomes" id="UP000230611"/>
    </source>
</evidence>
<evidence type="ECO:0000256" key="7">
    <source>
        <dbReference type="ARBA" id="ARBA00023136"/>
    </source>
</evidence>
<proteinExistence type="inferred from homology"/>
<dbReference type="GO" id="GO:0008360">
    <property type="term" value="P:regulation of cell shape"/>
    <property type="evidence" value="ECO:0007669"/>
    <property type="project" value="UniProtKB-KW"/>
</dbReference>
<comment type="caution">
    <text evidence="13">The sequence shown here is derived from an EMBL/GenBank/DDBJ whole genome shotgun (WGS) entry which is preliminary data.</text>
</comment>
<evidence type="ECO:0000313" key="13">
    <source>
        <dbReference type="EMBL" id="PJB16900.1"/>
    </source>
</evidence>
<comment type="catalytic activity">
    <reaction evidence="10">
        <text>di-trans,octa-cis-undecaprenyl diphospho-N-acetyl-alpha-D-muramoyl-L-alanyl-D-glutamyl-meso-2,6-diaminopimeloyl-D-alanyl-D-alanine + UDP-N-acetyl-alpha-D-glucosamine = di-trans,octa-cis-undecaprenyl diphospho-[N-acetyl-alpha-D-glucosaminyl-(1-&gt;4)]-N-acetyl-alpha-D-muramoyl-L-alanyl-D-glutamyl-meso-2,6-diaminopimeloyl-D-alanyl-D-alanine + UDP + H(+)</text>
        <dbReference type="Rhea" id="RHEA:31227"/>
        <dbReference type="ChEBI" id="CHEBI:15378"/>
        <dbReference type="ChEBI" id="CHEBI:57705"/>
        <dbReference type="ChEBI" id="CHEBI:58223"/>
        <dbReference type="ChEBI" id="CHEBI:61387"/>
        <dbReference type="ChEBI" id="CHEBI:61388"/>
        <dbReference type="EC" id="2.4.1.227"/>
    </reaction>
</comment>
<dbReference type="NCBIfam" id="TIGR01133">
    <property type="entry name" value="murG"/>
    <property type="match status" value="1"/>
</dbReference>
<keyword evidence="2 10" id="KW-0132">Cell division</keyword>
<evidence type="ECO:0000256" key="8">
    <source>
        <dbReference type="ARBA" id="ARBA00023306"/>
    </source>
</evidence>
<dbReference type="AlphaFoldDB" id="A0A2M8AH13"/>
<keyword evidence="5 10" id="KW-0133">Cell shape</keyword>
<keyword evidence="1 10" id="KW-1003">Cell membrane</keyword>
<dbReference type="PANTHER" id="PTHR21015:SF27">
    <property type="entry name" value="UDP-N-ACETYLGLUCOSAMINE--N-ACETYLMURAMYL-(PENTAPEPTIDE) PYROPHOSPHORYL-UNDECAPRENOL N-ACETYLGLUCOSAMINE TRANSFERASE"/>
    <property type="match status" value="1"/>
</dbReference>
<dbReference type="SUPFAM" id="SSF53756">
    <property type="entry name" value="UDP-Glycosyltransferase/glycogen phosphorylase"/>
    <property type="match status" value="1"/>
</dbReference>
<comment type="caution">
    <text evidence="10">Lacks conserved residue(s) required for the propagation of feature annotation.</text>
</comment>
<sequence>MDAKNKKYKILLTGGGTAGSVSPLLAVAEELKREENKFDFFWLGTKYGPEQIMVEEAGIKFKAISGGKWRRYFSWQNLIDIFKIKLAFWQALVILLKSRPDLVISAGSFVSVPVVWAAWLLGVKVLVHQQDTRPGLANRLMAPFTQVITVCFESSLKDYGKKAVWIGNPTRITNYELRITNYKKYNLSENLPVILVIGGGTGAQSINQLVWQSLSELTKFCQIIHLVGKDKRIKNQESRIKNYNVYEFLDVGQMAEAYRLADIVVSRCGLGTLSELSYLGKPSIIIPIPDSHQEDNAAIFSQNQAAIVLQQQDLSGNKFVREIKNLVSNKALQEKLSKNINQVMKRGANEAMVEIIWKILK</sequence>
<dbReference type="EC" id="2.4.1.227" evidence="10"/>
<evidence type="ECO:0000256" key="3">
    <source>
        <dbReference type="ARBA" id="ARBA00022676"/>
    </source>
</evidence>
<dbReference type="InterPro" id="IPR004276">
    <property type="entry name" value="GlycoTrans_28_N"/>
</dbReference>
<comment type="subcellular location">
    <subcellularLocation>
        <location evidence="10">Cell membrane</location>
        <topology evidence="10">Peripheral membrane protein</topology>
        <orientation evidence="10">Cytoplasmic side</orientation>
    </subcellularLocation>
</comment>
<dbReference type="PANTHER" id="PTHR21015">
    <property type="entry name" value="UDP-N-ACETYLGLUCOSAMINE--N-ACETYLMURAMYL-(PENTAPEPTIDE) PYROPHOSPHORYL-UNDECAPRENOL N-ACETYLGLUCOSAMINE TRANSFERASE 1"/>
    <property type="match status" value="1"/>
</dbReference>
<feature type="binding site" evidence="10">
    <location>
        <position position="171"/>
    </location>
    <ligand>
        <name>UDP-N-acetyl-alpha-D-glucosamine</name>
        <dbReference type="ChEBI" id="CHEBI:57705"/>
    </ligand>
</feature>
<dbReference type="GO" id="GO:0050511">
    <property type="term" value="F:undecaprenyldiphospho-muramoylpentapeptide beta-N-acetylglucosaminyltransferase activity"/>
    <property type="evidence" value="ECO:0007669"/>
    <property type="project" value="UniProtKB-UniRule"/>
</dbReference>
<evidence type="ECO:0000259" key="11">
    <source>
        <dbReference type="Pfam" id="PF03033"/>
    </source>
</evidence>
<dbReference type="GO" id="GO:0005975">
    <property type="term" value="P:carbohydrate metabolic process"/>
    <property type="evidence" value="ECO:0007669"/>
    <property type="project" value="InterPro"/>
</dbReference>
<evidence type="ECO:0000256" key="1">
    <source>
        <dbReference type="ARBA" id="ARBA00022475"/>
    </source>
</evidence>
<dbReference type="Pfam" id="PF04101">
    <property type="entry name" value="Glyco_tran_28_C"/>
    <property type="match status" value="1"/>
</dbReference>
<dbReference type="Proteomes" id="UP000230611">
    <property type="component" value="Unassembled WGS sequence"/>
</dbReference>
<dbReference type="GO" id="GO:0009252">
    <property type="term" value="P:peptidoglycan biosynthetic process"/>
    <property type="evidence" value="ECO:0007669"/>
    <property type="project" value="UniProtKB-UniRule"/>
</dbReference>
<dbReference type="GO" id="GO:0051991">
    <property type="term" value="F:UDP-N-acetyl-D-glucosamine:N-acetylmuramoyl-L-alanyl-D-glutamyl-meso-2,6-diaminopimelyl-D-alanyl-D-alanine-diphosphoundecaprenol 4-beta-N-acetylglucosaminlytransferase activity"/>
    <property type="evidence" value="ECO:0007669"/>
    <property type="project" value="RHEA"/>
</dbReference>
<dbReference type="Gene3D" id="3.40.50.2000">
    <property type="entry name" value="Glycogen Phosphorylase B"/>
    <property type="match status" value="2"/>
</dbReference>
<evidence type="ECO:0000256" key="6">
    <source>
        <dbReference type="ARBA" id="ARBA00022984"/>
    </source>
</evidence>
<gene>
    <name evidence="10 13" type="primary">murG</name>
    <name evidence="13" type="ORF">CO116_01730</name>
</gene>
<dbReference type="CDD" id="cd03785">
    <property type="entry name" value="GT28_MurG"/>
    <property type="match status" value="1"/>
</dbReference>
<keyword evidence="3 10" id="KW-0328">Glycosyltransferase</keyword>